<dbReference type="GO" id="GO:0051920">
    <property type="term" value="F:peroxiredoxin activity"/>
    <property type="evidence" value="ECO:0007669"/>
    <property type="project" value="InterPro"/>
</dbReference>
<keyword evidence="3" id="KW-1185">Reference proteome</keyword>
<dbReference type="RefSeq" id="WP_035086215.1">
    <property type="nucleotide sequence ID" value="NZ_JQGC01000023.1"/>
</dbReference>
<dbReference type="STRING" id="46914.JP75_20230"/>
<dbReference type="InterPro" id="IPR003779">
    <property type="entry name" value="CMD-like"/>
</dbReference>
<accession>A0A087LY64</accession>
<comment type="caution">
    <text evidence="2">The sequence shown here is derived from an EMBL/GenBank/DDBJ whole genome shotgun (WGS) entry which is preliminary data.</text>
</comment>
<gene>
    <name evidence="2" type="ORF">JP75_20230</name>
</gene>
<dbReference type="Pfam" id="PF02627">
    <property type="entry name" value="CMD"/>
    <property type="match status" value="1"/>
</dbReference>
<dbReference type="EMBL" id="JQGC01000023">
    <property type="protein sequence ID" value="KFL29567.1"/>
    <property type="molecule type" value="Genomic_DNA"/>
</dbReference>
<protein>
    <submittedName>
        <fullName evidence="2">4-carboxymuconolactone decarboxylase</fullName>
    </submittedName>
</protein>
<sequence length="131" mass="14369">MQQSSLFDKGLEIRKAVMGADYVERALSAADEMTFPLQNLVTELAWGTIWTRPGLERNMRSLINIGTLIALNRPHELQQHVRGALRNGCTREQVVEVVLQTAVYCGCPAALDAMRIVRAAFADADADLAAA</sequence>
<dbReference type="InterPro" id="IPR029032">
    <property type="entry name" value="AhpD-like"/>
</dbReference>
<evidence type="ECO:0000313" key="2">
    <source>
        <dbReference type="EMBL" id="KFL29567.1"/>
    </source>
</evidence>
<dbReference type="Proteomes" id="UP000028981">
    <property type="component" value="Unassembled WGS sequence"/>
</dbReference>
<dbReference type="OrthoDB" id="9801400at2"/>
<dbReference type="PANTHER" id="PTHR33570">
    <property type="entry name" value="4-CARBOXYMUCONOLACTONE DECARBOXYLASE FAMILY PROTEIN"/>
    <property type="match status" value="1"/>
</dbReference>
<dbReference type="AlphaFoldDB" id="A0A087LY64"/>
<dbReference type="SUPFAM" id="SSF69118">
    <property type="entry name" value="AhpD-like"/>
    <property type="match status" value="1"/>
</dbReference>
<evidence type="ECO:0000259" key="1">
    <source>
        <dbReference type="Pfam" id="PF02627"/>
    </source>
</evidence>
<dbReference type="InterPro" id="IPR052512">
    <property type="entry name" value="4CMD/NDH-1_regulator"/>
</dbReference>
<evidence type="ECO:0000313" key="3">
    <source>
        <dbReference type="Proteomes" id="UP000028981"/>
    </source>
</evidence>
<proteinExistence type="predicted"/>
<reference evidence="2 3" key="1">
    <citation type="submission" date="2014-08" db="EMBL/GenBank/DDBJ databases">
        <authorList>
            <person name="Hassan Y.I."/>
            <person name="Lepp D."/>
            <person name="Zhou T."/>
        </authorList>
    </citation>
    <scope>NUCLEOTIDE SEQUENCE [LARGE SCALE GENOMIC DNA]</scope>
    <source>
        <strain evidence="2 3">IFO13584</strain>
    </source>
</reference>
<name>A0A087LY64_9HYPH</name>
<feature type="domain" description="Carboxymuconolactone decarboxylase-like" evidence="1">
    <location>
        <begin position="37"/>
        <end position="118"/>
    </location>
</feature>
<organism evidence="2 3">
    <name type="scientific">Devosia riboflavina</name>
    <dbReference type="NCBI Taxonomy" id="46914"/>
    <lineage>
        <taxon>Bacteria</taxon>
        <taxon>Pseudomonadati</taxon>
        <taxon>Pseudomonadota</taxon>
        <taxon>Alphaproteobacteria</taxon>
        <taxon>Hyphomicrobiales</taxon>
        <taxon>Devosiaceae</taxon>
        <taxon>Devosia</taxon>
    </lineage>
</organism>
<dbReference type="PANTHER" id="PTHR33570:SF2">
    <property type="entry name" value="CARBOXYMUCONOLACTONE DECARBOXYLASE-LIKE DOMAIN-CONTAINING PROTEIN"/>
    <property type="match status" value="1"/>
</dbReference>
<dbReference type="Gene3D" id="1.20.1290.10">
    <property type="entry name" value="AhpD-like"/>
    <property type="match status" value="1"/>
</dbReference>